<dbReference type="InterPro" id="IPR041183">
    <property type="entry name" value="Cyclophilin-like"/>
</dbReference>
<evidence type="ECO:0000313" key="2">
    <source>
        <dbReference type="EMBL" id="SUT90835.1"/>
    </source>
</evidence>
<keyword evidence="3" id="KW-1185">Reference proteome</keyword>
<dbReference type="InterPro" id="IPR029000">
    <property type="entry name" value="Cyclophilin-like_dom_sf"/>
</dbReference>
<dbReference type="Pfam" id="PF18050">
    <property type="entry name" value="Cyclophil_like2"/>
    <property type="match status" value="1"/>
</dbReference>
<name>A0A380TRJ3_ACTLI</name>
<dbReference type="Gene3D" id="2.40.100.20">
    <property type="match status" value="1"/>
</dbReference>
<reference evidence="2 3" key="1">
    <citation type="submission" date="2018-06" db="EMBL/GenBank/DDBJ databases">
        <authorList>
            <consortium name="Pathogen Informatics"/>
            <person name="Doyle S."/>
        </authorList>
    </citation>
    <scope>NUCLEOTIDE SEQUENCE [LARGE SCALE GENOMIC DNA]</scope>
    <source>
        <strain evidence="2 3">NCTC4191</strain>
    </source>
</reference>
<dbReference type="Proteomes" id="UP000254253">
    <property type="component" value="Unassembled WGS sequence"/>
</dbReference>
<proteinExistence type="predicted"/>
<sequence>MKIRLLIGLIFSLCFSPFLQGKTMQIKIGQQIFEAKLADTEAAQQLTELLPLTLEMQDHLRNEKFAELPQNLTAYDQAVGSIQTGDILLWQGNTLVIFYERFDTPYRYTNIGKIHNVSGLKEALGKGSIKVFLRINRNT</sequence>
<evidence type="ECO:0000259" key="1">
    <source>
        <dbReference type="Pfam" id="PF18050"/>
    </source>
</evidence>
<dbReference type="AlphaFoldDB" id="A0A380TRJ3"/>
<dbReference type="EMBL" id="UFRN01000002">
    <property type="protein sequence ID" value="SUT90835.1"/>
    <property type="molecule type" value="Genomic_DNA"/>
</dbReference>
<dbReference type="SUPFAM" id="SSF50891">
    <property type="entry name" value="Cyclophilin-like"/>
    <property type="match status" value="1"/>
</dbReference>
<evidence type="ECO:0000313" key="3">
    <source>
        <dbReference type="Proteomes" id="UP000254253"/>
    </source>
</evidence>
<gene>
    <name evidence="2" type="ORF">NCTC4191_00387</name>
</gene>
<accession>A0A380TRJ3</accession>
<feature type="domain" description="Cyclophilin-like" evidence="1">
    <location>
        <begin position="26"/>
        <end position="131"/>
    </location>
</feature>
<organism evidence="2 3">
    <name type="scientific">Actinobacillus lignieresii</name>
    <dbReference type="NCBI Taxonomy" id="720"/>
    <lineage>
        <taxon>Bacteria</taxon>
        <taxon>Pseudomonadati</taxon>
        <taxon>Pseudomonadota</taxon>
        <taxon>Gammaproteobacteria</taxon>
        <taxon>Pasteurellales</taxon>
        <taxon>Pasteurellaceae</taxon>
        <taxon>Actinobacillus</taxon>
    </lineage>
</organism>
<protein>
    <submittedName>
        <fullName evidence="2">Uncharacterized conserved protein</fullName>
    </submittedName>
</protein>